<evidence type="ECO:0000256" key="2">
    <source>
        <dbReference type="ARBA" id="ARBA00022630"/>
    </source>
</evidence>
<dbReference type="InterPro" id="IPR050315">
    <property type="entry name" value="FAD-oxidoreductase_2"/>
</dbReference>
<protein>
    <submittedName>
        <fullName evidence="6">3-ketosteroid-delta-1-dehydrogenase</fullName>
    </submittedName>
</protein>
<sequence length="569" mass="61405">MALNKLPPKTTARDCTVDLLVVGSGTGMASALAAHEQGLSALIIEKSEYVGGSTALSGGAFWIPGNPALDEASDSDALTRARRYLRAVVGDDAPPELSDAFLRNGIATVEMLLRTTPMKFVWAKGYSDYHPTEPGGRDEGRTCECKPYNARRLGKERARLRSGSMKAPIPMPVTGADYKWMNLMLKKPLKAVPRIALRLIQGIGGMAIGREYISAGQALVAGMYTGVLEAGIPTWTETRLVRLVTTDGKVTGAVVSQDGTEHTVTTRRGVVLAAGGFDHEMELRRKYQSERLGQNISLGADTNTGDAIVVGQDAGAAIALMDQAWWYPAVSPLPDAEPLHLLAERSLPGSFIVDQTGRRFINESVDYMTFGQRWLERDRAGDPVEEMWLVFDQEYRDSYTLTGQVFPRQPLPDSWYENGIAYTAATPEELARKAGLPEAAFKEQFERFNTQVIAGRDGDFGRGENAYDNYYGDPTNRPNPNLRALQPGSLYAVRMTLSDLGTCGGLQTDANARVLREDGAAIEGLYAVGNTSANAFGKTYPGAGGTIGQGLVFGYVAAHHAASLAPITA</sequence>
<feature type="domain" description="FAD-dependent oxidoreductase 2 FAD-binding" evidence="5">
    <location>
        <begin position="18"/>
        <end position="546"/>
    </location>
</feature>
<name>A0ABU7MA36_9ACTN</name>
<dbReference type="InterPro" id="IPR027477">
    <property type="entry name" value="Succ_DH/fumarate_Rdtase_cat_sf"/>
</dbReference>
<evidence type="ECO:0000313" key="7">
    <source>
        <dbReference type="Proteomes" id="UP001347146"/>
    </source>
</evidence>
<dbReference type="PANTHER" id="PTHR43400">
    <property type="entry name" value="FUMARATE REDUCTASE"/>
    <property type="match status" value="1"/>
</dbReference>
<comment type="cofactor">
    <cofactor evidence="1">
        <name>FAD</name>
        <dbReference type="ChEBI" id="CHEBI:57692"/>
    </cofactor>
</comment>
<evidence type="ECO:0000256" key="4">
    <source>
        <dbReference type="ARBA" id="ARBA00023002"/>
    </source>
</evidence>
<keyword evidence="7" id="KW-1185">Reference proteome</keyword>
<comment type="caution">
    <text evidence="6">The sequence shown here is derived from an EMBL/GenBank/DDBJ whole genome shotgun (WGS) entry which is preliminary data.</text>
</comment>
<organism evidence="6 7">
    <name type="scientific">Gordonia sesuvii</name>
    <dbReference type="NCBI Taxonomy" id="3116777"/>
    <lineage>
        <taxon>Bacteria</taxon>
        <taxon>Bacillati</taxon>
        <taxon>Actinomycetota</taxon>
        <taxon>Actinomycetes</taxon>
        <taxon>Mycobacteriales</taxon>
        <taxon>Gordoniaceae</taxon>
        <taxon>Gordonia</taxon>
    </lineage>
</organism>
<keyword evidence="4" id="KW-0560">Oxidoreductase</keyword>
<dbReference type="Pfam" id="PF00890">
    <property type="entry name" value="FAD_binding_2"/>
    <property type="match status" value="1"/>
</dbReference>
<dbReference type="Gene3D" id="3.50.50.60">
    <property type="entry name" value="FAD/NAD(P)-binding domain"/>
    <property type="match status" value="2"/>
</dbReference>
<accession>A0ABU7MA36</accession>
<evidence type="ECO:0000313" key="6">
    <source>
        <dbReference type="EMBL" id="MEE3849683.1"/>
    </source>
</evidence>
<dbReference type="EMBL" id="JAZDUF010000001">
    <property type="protein sequence ID" value="MEE3849683.1"/>
    <property type="molecule type" value="Genomic_DNA"/>
</dbReference>
<keyword evidence="2" id="KW-0285">Flavoprotein</keyword>
<dbReference type="SUPFAM" id="SSF51905">
    <property type="entry name" value="FAD/NAD(P)-binding domain"/>
    <property type="match status" value="1"/>
</dbReference>
<dbReference type="RefSeq" id="WP_330431303.1">
    <property type="nucleotide sequence ID" value="NZ_JAZDUF010000001.1"/>
</dbReference>
<dbReference type="Proteomes" id="UP001347146">
    <property type="component" value="Unassembled WGS sequence"/>
</dbReference>
<dbReference type="PANTHER" id="PTHR43400:SF10">
    <property type="entry name" value="3-OXOSTEROID 1-DEHYDROGENASE"/>
    <property type="match status" value="1"/>
</dbReference>
<proteinExistence type="predicted"/>
<dbReference type="NCBIfam" id="NF009479">
    <property type="entry name" value="PRK12845.1"/>
    <property type="match status" value="1"/>
</dbReference>
<keyword evidence="3" id="KW-0274">FAD</keyword>
<dbReference type="SUPFAM" id="SSF56425">
    <property type="entry name" value="Succinate dehydrogenase/fumarate reductase flavoprotein, catalytic domain"/>
    <property type="match status" value="1"/>
</dbReference>
<evidence type="ECO:0000259" key="5">
    <source>
        <dbReference type="Pfam" id="PF00890"/>
    </source>
</evidence>
<reference evidence="6 7" key="1">
    <citation type="submission" date="2024-01" db="EMBL/GenBank/DDBJ databases">
        <title>Draft genome sequence of Gordonia sp. LSe1-13.</title>
        <authorList>
            <person name="Suphannarot A."/>
            <person name="Mingma R."/>
        </authorList>
    </citation>
    <scope>NUCLEOTIDE SEQUENCE [LARGE SCALE GENOMIC DNA]</scope>
    <source>
        <strain evidence="6 7">LSe1-13</strain>
    </source>
</reference>
<dbReference type="InterPro" id="IPR036188">
    <property type="entry name" value="FAD/NAD-bd_sf"/>
</dbReference>
<evidence type="ECO:0000256" key="1">
    <source>
        <dbReference type="ARBA" id="ARBA00001974"/>
    </source>
</evidence>
<gene>
    <name evidence="6" type="ORF">VZC37_05030</name>
</gene>
<evidence type="ECO:0000256" key="3">
    <source>
        <dbReference type="ARBA" id="ARBA00022827"/>
    </source>
</evidence>
<dbReference type="InterPro" id="IPR003953">
    <property type="entry name" value="FAD-dep_OxRdtase_2_FAD-bd"/>
</dbReference>